<dbReference type="Proteomes" id="UP000509579">
    <property type="component" value="Plasmid unnamed1"/>
</dbReference>
<feature type="region of interest" description="Disordered" evidence="1">
    <location>
        <begin position="472"/>
        <end position="494"/>
    </location>
</feature>
<protein>
    <submittedName>
        <fullName evidence="3">CoA-binding protein</fullName>
    </submittedName>
</protein>
<geneLocation type="plasmid" evidence="3 4">
    <name>unnamed1</name>
</geneLocation>
<dbReference type="KEGG" id="aant:HUK68_21900"/>
<feature type="domain" description="CoA-binding" evidence="2">
    <location>
        <begin position="17"/>
        <end position="111"/>
    </location>
</feature>
<name>A0A6N1X879_9BURK</name>
<dbReference type="InterPro" id="IPR016102">
    <property type="entry name" value="Succinyl-CoA_synth-like"/>
</dbReference>
<dbReference type="PANTHER" id="PTHR42793:SF4">
    <property type="entry name" value="BLL6376 PROTEIN"/>
    <property type="match status" value="1"/>
</dbReference>
<dbReference type="InterPro" id="IPR036291">
    <property type="entry name" value="NAD(P)-bd_dom_sf"/>
</dbReference>
<dbReference type="Gene3D" id="3.40.50.261">
    <property type="entry name" value="Succinyl-CoA synthetase domains"/>
    <property type="match status" value="2"/>
</dbReference>
<dbReference type="Pfam" id="PF13380">
    <property type="entry name" value="CoA_binding_2"/>
    <property type="match status" value="1"/>
</dbReference>
<dbReference type="SUPFAM" id="SSF51735">
    <property type="entry name" value="NAD(P)-binding Rossmann-fold domains"/>
    <property type="match status" value="1"/>
</dbReference>
<dbReference type="AlphaFoldDB" id="A0A6N1X879"/>
<accession>A0A6N1X879</accession>
<reference evidence="3 4" key="1">
    <citation type="submission" date="2020-06" db="EMBL/GenBank/DDBJ databases">
        <title>Acidovorax antarctica sp. nov., isolated from Corinth ice sheet soil, Antarctic Fields Peninsula.</title>
        <authorList>
            <person name="Xu Q."/>
            <person name="Peng F."/>
        </authorList>
    </citation>
    <scope>NUCLEOTIDE SEQUENCE [LARGE SCALE GENOMIC DNA]</scope>
    <source>
        <strain evidence="3 4">16-35-5</strain>
        <plasmid evidence="3 4">unnamed1</plasmid>
    </source>
</reference>
<dbReference type="RefSeq" id="WP_175506353.1">
    <property type="nucleotide sequence ID" value="NZ_CP054841.1"/>
</dbReference>
<evidence type="ECO:0000313" key="4">
    <source>
        <dbReference type="Proteomes" id="UP000509579"/>
    </source>
</evidence>
<dbReference type="SMART" id="SM00881">
    <property type="entry name" value="CoA_binding"/>
    <property type="match status" value="1"/>
</dbReference>
<keyword evidence="4" id="KW-1185">Reference proteome</keyword>
<keyword evidence="3" id="KW-0614">Plasmid</keyword>
<evidence type="ECO:0000313" key="3">
    <source>
        <dbReference type="EMBL" id="QKV55567.1"/>
    </source>
</evidence>
<dbReference type="Gene3D" id="3.40.50.720">
    <property type="entry name" value="NAD(P)-binding Rossmann-like Domain"/>
    <property type="match status" value="1"/>
</dbReference>
<dbReference type="EMBL" id="CP054841">
    <property type="protein sequence ID" value="QKV55567.1"/>
    <property type="molecule type" value="Genomic_DNA"/>
</dbReference>
<dbReference type="SUPFAM" id="SSF52210">
    <property type="entry name" value="Succinyl-CoA synthetase domains"/>
    <property type="match status" value="2"/>
</dbReference>
<organism evidence="3 4">
    <name type="scientific">Comamonas antarctica</name>
    <dbReference type="NCBI Taxonomy" id="2743470"/>
    <lineage>
        <taxon>Bacteria</taxon>
        <taxon>Pseudomonadati</taxon>
        <taxon>Pseudomonadota</taxon>
        <taxon>Betaproteobacteria</taxon>
        <taxon>Burkholderiales</taxon>
        <taxon>Comamonadaceae</taxon>
        <taxon>Comamonas</taxon>
    </lineage>
</organism>
<proteinExistence type="predicted"/>
<dbReference type="PANTHER" id="PTHR42793">
    <property type="entry name" value="COA BINDING DOMAIN CONTAINING PROTEIN"/>
    <property type="match status" value="1"/>
</dbReference>
<dbReference type="InterPro" id="IPR032875">
    <property type="entry name" value="Succ_CoA_lig_flav_dom"/>
</dbReference>
<gene>
    <name evidence="3" type="ORF">HUK68_21900</name>
</gene>
<dbReference type="InterPro" id="IPR003781">
    <property type="entry name" value="CoA-bd"/>
</dbReference>
<evidence type="ECO:0000256" key="1">
    <source>
        <dbReference type="SAM" id="MobiDB-lite"/>
    </source>
</evidence>
<evidence type="ECO:0000259" key="2">
    <source>
        <dbReference type="SMART" id="SM00881"/>
    </source>
</evidence>
<sequence length="494" mass="51346">MHSLRETVYSHGELAGLLAPRSVVIIGASSRPGSFGERTLRNLRTHYTGRVYLVNPQYATLGADPCYPDLAALPEVPDCAVIAVPREKVYELVAQCVEAQLPGVLVFASGYAETDQAEGLSAQRALSALVRGSKTRLVGPNCLGFANYAASTHLSFSEFPGYLPGPAAVGIASQSGALAMAIAQGANAGTPISHALACGNMVDVDVADYVSYLAGESACAAIVCIIEGHEHPARMEQAARIALAAGKPLIVHKLGCSAKGIHAAWRHTASVAGSQADWQALFARCGAVMVEHFDRVLEVASFFAKAPRAGGRGAAILSTSGGACIIAADAAAAHGIELPPPADAANAQVLADTIPAFGYPHNPFDTTAQVISHPASFSACAAATMGDAAYDCVVTPHIQAYESATPRIATLNEQAARFGKIACNVWLTQWMGGPGYADTASLPHIALFRSMDSCFWTLARWQQRQQWIDAQSARAQSGGAQSGGAQPRGAAALA</sequence>
<dbReference type="Pfam" id="PF13607">
    <property type="entry name" value="Succ_CoA_lig"/>
    <property type="match status" value="1"/>
</dbReference>